<evidence type="ECO:0000256" key="2">
    <source>
        <dbReference type="ARBA" id="ARBA00009233"/>
    </source>
</evidence>
<dbReference type="InterPro" id="IPR014358">
    <property type="entry name" value="Enoyl-ACP_Rdtase_NADH"/>
</dbReference>
<dbReference type="PANTHER" id="PTHR43159">
    <property type="entry name" value="ENOYL-[ACYL-CARRIER-PROTEIN] REDUCTASE"/>
    <property type="match status" value="1"/>
</dbReference>
<reference evidence="8" key="1">
    <citation type="submission" date="2020-05" db="EMBL/GenBank/DDBJ databases">
        <authorList>
            <person name="Chiriac C."/>
            <person name="Salcher M."/>
            <person name="Ghai R."/>
            <person name="Kavagutti S V."/>
        </authorList>
    </citation>
    <scope>NUCLEOTIDE SEQUENCE</scope>
</reference>
<dbReference type="PANTHER" id="PTHR43159:SF2">
    <property type="entry name" value="ENOYL-[ACYL-CARRIER-PROTEIN] REDUCTASE [NADH], CHLOROPLASTIC"/>
    <property type="match status" value="1"/>
</dbReference>
<dbReference type="EMBL" id="CAEZWP010000014">
    <property type="protein sequence ID" value="CAB4656020.1"/>
    <property type="molecule type" value="Genomic_DNA"/>
</dbReference>
<dbReference type="GO" id="GO:0006633">
    <property type="term" value="P:fatty acid biosynthetic process"/>
    <property type="evidence" value="ECO:0007669"/>
    <property type="project" value="UniProtKB-KW"/>
</dbReference>
<keyword evidence="7" id="KW-0275">Fatty acid biosynthesis</keyword>
<evidence type="ECO:0000256" key="6">
    <source>
        <dbReference type="ARBA" id="ARBA00023098"/>
    </source>
</evidence>
<dbReference type="NCBIfam" id="NF005908">
    <property type="entry name" value="PRK07889.1"/>
    <property type="match status" value="1"/>
</dbReference>
<evidence type="ECO:0000256" key="3">
    <source>
        <dbReference type="ARBA" id="ARBA00022516"/>
    </source>
</evidence>
<dbReference type="SUPFAM" id="SSF51735">
    <property type="entry name" value="NAD(P)-binding Rossmann-fold domains"/>
    <property type="match status" value="1"/>
</dbReference>
<proteinExistence type="inferred from homology"/>
<evidence type="ECO:0000256" key="7">
    <source>
        <dbReference type="ARBA" id="ARBA00023160"/>
    </source>
</evidence>
<sequence>MGILDGKKILVTGVLTDASIAFHIARIAQEQGADVILSSYGRVLSLTTRIAGRLPKPAPIVQLDVTNTEDLDALESRVREYFPNGLDGVVHSIGFAPEAALGGNFLNTSWEDVSTALHVSAYSLKALTMAARPLFNGGGSVVGLDFDAAVAWPKYDWMGVAKAALESTSRYLARDLGAENIRVNLIAAGPIRAMAAKSIPGFDEFEKVWNERSPLTWDVTDPVPAAQAAVALLSDWFPKTTAEIIHVDGGLHAMGA</sequence>
<gene>
    <name evidence="8" type="ORF">UFOPK2265_00458</name>
</gene>
<keyword evidence="6" id="KW-0443">Lipid metabolism</keyword>
<dbReference type="InterPro" id="IPR036291">
    <property type="entry name" value="NAD(P)-bd_dom_sf"/>
</dbReference>
<name>A0A6J6L223_9ZZZZ</name>
<keyword evidence="5" id="KW-0560">Oxidoreductase</keyword>
<evidence type="ECO:0000313" key="8">
    <source>
        <dbReference type="EMBL" id="CAB4656020.1"/>
    </source>
</evidence>
<accession>A0A6J6L223</accession>
<keyword evidence="3" id="KW-0444">Lipid biosynthesis</keyword>
<evidence type="ECO:0000256" key="4">
    <source>
        <dbReference type="ARBA" id="ARBA00022832"/>
    </source>
</evidence>
<evidence type="ECO:0000256" key="1">
    <source>
        <dbReference type="ARBA" id="ARBA00005189"/>
    </source>
</evidence>
<dbReference type="GO" id="GO:0004318">
    <property type="term" value="F:enoyl-[acyl-carrier-protein] reductase (NADH) activity"/>
    <property type="evidence" value="ECO:0007669"/>
    <property type="project" value="InterPro"/>
</dbReference>
<organism evidence="8">
    <name type="scientific">freshwater metagenome</name>
    <dbReference type="NCBI Taxonomy" id="449393"/>
    <lineage>
        <taxon>unclassified sequences</taxon>
        <taxon>metagenomes</taxon>
        <taxon>ecological metagenomes</taxon>
    </lineage>
</organism>
<protein>
    <submittedName>
        <fullName evidence="8">Unannotated protein</fullName>
    </submittedName>
</protein>
<dbReference type="Gene3D" id="3.40.50.720">
    <property type="entry name" value="NAD(P)-binding Rossmann-like Domain"/>
    <property type="match status" value="1"/>
</dbReference>
<dbReference type="InterPro" id="IPR002347">
    <property type="entry name" value="SDR_fam"/>
</dbReference>
<evidence type="ECO:0000256" key="5">
    <source>
        <dbReference type="ARBA" id="ARBA00023002"/>
    </source>
</evidence>
<keyword evidence="4" id="KW-0276">Fatty acid metabolism</keyword>
<comment type="pathway">
    <text evidence="1">Lipid metabolism.</text>
</comment>
<dbReference type="AlphaFoldDB" id="A0A6J6L223"/>
<comment type="similarity">
    <text evidence="2">Belongs to the short-chain dehydrogenases/reductases (SDR) family. FabI subfamily.</text>
</comment>
<dbReference type="Pfam" id="PF13561">
    <property type="entry name" value="adh_short_C2"/>
    <property type="match status" value="1"/>
</dbReference>
<dbReference type="PIRSF" id="PIRSF000094">
    <property type="entry name" value="Enoyl-ACP_rdct"/>
    <property type="match status" value="1"/>
</dbReference>